<dbReference type="InterPro" id="IPR002931">
    <property type="entry name" value="Transglutaminase-like"/>
</dbReference>
<evidence type="ECO:0000259" key="3">
    <source>
        <dbReference type="SMART" id="SM00460"/>
    </source>
</evidence>
<evidence type="ECO:0000256" key="2">
    <source>
        <dbReference type="SAM" id="SignalP"/>
    </source>
</evidence>
<keyword evidence="5" id="KW-1185">Reference proteome</keyword>
<dbReference type="InterPro" id="IPR038765">
    <property type="entry name" value="Papain-like_cys_pep_sf"/>
</dbReference>
<evidence type="ECO:0000256" key="1">
    <source>
        <dbReference type="SAM" id="MobiDB-lite"/>
    </source>
</evidence>
<proteinExistence type="predicted"/>
<reference evidence="4" key="1">
    <citation type="submission" date="2020-06" db="EMBL/GenBank/DDBJ databases">
        <authorList>
            <consortium name="Plant Systems Biology data submission"/>
        </authorList>
    </citation>
    <scope>NUCLEOTIDE SEQUENCE</scope>
    <source>
        <strain evidence="4">D6</strain>
    </source>
</reference>
<feature type="region of interest" description="Disordered" evidence="1">
    <location>
        <begin position="42"/>
        <end position="74"/>
    </location>
</feature>
<gene>
    <name evidence="4" type="ORF">SEMRO_576_G169450.1</name>
</gene>
<evidence type="ECO:0000313" key="4">
    <source>
        <dbReference type="EMBL" id="CAB9513174.1"/>
    </source>
</evidence>
<feature type="chain" id="PRO_5040414163" evidence="2">
    <location>
        <begin position="32"/>
        <end position="380"/>
    </location>
</feature>
<accession>A0A9N8E3C2</accession>
<evidence type="ECO:0000313" key="5">
    <source>
        <dbReference type="Proteomes" id="UP001153069"/>
    </source>
</evidence>
<comment type="caution">
    <text evidence="4">The sequence shown here is derived from an EMBL/GenBank/DDBJ whole genome shotgun (WGS) entry which is preliminary data.</text>
</comment>
<name>A0A9N8E3C2_9STRA</name>
<organism evidence="4 5">
    <name type="scientific">Seminavis robusta</name>
    <dbReference type="NCBI Taxonomy" id="568900"/>
    <lineage>
        <taxon>Eukaryota</taxon>
        <taxon>Sar</taxon>
        <taxon>Stramenopiles</taxon>
        <taxon>Ochrophyta</taxon>
        <taxon>Bacillariophyta</taxon>
        <taxon>Bacillariophyceae</taxon>
        <taxon>Bacillariophycidae</taxon>
        <taxon>Naviculales</taxon>
        <taxon>Naviculaceae</taxon>
        <taxon>Seminavis</taxon>
    </lineage>
</organism>
<dbReference type="SUPFAM" id="SSF54001">
    <property type="entry name" value="Cysteine proteinases"/>
    <property type="match status" value="1"/>
</dbReference>
<feature type="domain" description="Transglutaminase-like" evidence="3">
    <location>
        <begin position="245"/>
        <end position="306"/>
    </location>
</feature>
<dbReference type="Pfam" id="PF01841">
    <property type="entry name" value="Transglut_core"/>
    <property type="match status" value="1"/>
</dbReference>
<sequence>MRGRFLTRQLLGKFWLPVLLLACSGLMSALATSLSEECRSQGNTVQWRTSTKSRNSITSTASSAPQQQRSLQQKKSGVYSCHRQSLDSAKRQALGFLRDHVMEFDKAKLNTLGFGARNGTDDDPDGLDKGLVGTTIDLAFQAKLKHPWTDALPQEIFYEYVLNYANLNEARSNWRQLLWDILDPLVVHEQQLQLTESQSTTASDTLTLNDVVRLVNQKLWSAFPGDNTIYFRSGQTPLIFDPLSVIAFGYASCTGLAILLVNALRTVGVAARVVGTPAWNGKRDKGNHNWVEVYHEGEWTFLEPSANQTHVNDLETQPCSFWFCNPGHFPSAGDNTTNVYAARLVFSSKDSYCPMAWEWDCRDVPGEDRTEFYQRSCSQC</sequence>
<dbReference type="PANTHER" id="PTHR35532:SF5">
    <property type="entry name" value="CARBOHYDRATE-BINDING DOMAIN-CONTAINING PROTEIN"/>
    <property type="match status" value="1"/>
</dbReference>
<feature type="signal peptide" evidence="2">
    <location>
        <begin position="1"/>
        <end position="31"/>
    </location>
</feature>
<dbReference type="Proteomes" id="UP001153069">
    <property type="component" value="Unassembled WGS sequence"/>
</dbReference>
<dbReference type="PANTHER" id="PTHR35532">
    <property type="entry name" value="SIMILAR TO POLYHYDROXYALKANOATE DEPOLYMERASE"/>
    <property type="match status" value="1"/>
</dbReference>
<keyword evidence="2" id="KW-0732">Signal</keyword>
<dbReference type="OrthoDB" id="525602at2759"/>
<dbReference type="EMBL" id="CAICTM010000575">
    <property type="protein sequence ID" value="CAB9513174.1"/>
    <property type="molecule type" value="Genomic_DNA"/>
</dbReference>
<dbReference type="AlphaFoldDB" id="A0A9N8E3C2"/>
<dbReference type="SMART" id="SM00460">
    <property type="entry name" value="TGc"/>
    <property type="match status" value="1"/>
</dbReference>
<dbReference type="Gene3D" id="3.10.620.30">
    <property type="match status" value="1"/>
</dbReference>
<protein>
    <submittedName>
        <fullName evidence="4">Transglutaminase-like superfamily</fullName>
    </submittedName>
</protein>